<sequence length="40" mass="4715">MPFYAYTETLRNLYDGKRVTDPAWSFAVLPRLLALRPSER</sequence>
<accession>A0A2Z5GA83</accession>
<reference evidence="1 2" key="1">
    <citation type="journal article" date="2018" name="Front. Microbiol.">
        <title>Hydrolytic Capabilities as a Key to Environmental Success: Chitinolytic and Cellulolytic Acidobacteria From Acidic Sub-arctic Soils and Boreal Peatlands.</title>
        <authorList>
            <person name="Belova S.E."/>
            <person name="Ravin N.V."/>
            <person name="Pankratov T.A."/>
            <person name="Rakitin A.L."/>
            <person name="Ivanova A.A."/>
            <person name="Beletsky A.V."/>
            <person name="Mardanov A.V."/>
            <person name="Sinninghe Damste J.S."/>
            <person name="Dedysh S.N."/>
        </authorList>
    </citation>
    <scope>NUCLEOTIDE SEQUENCE [LARGE SCALE GENOMIC DNA]</scope>
    <source>
        <strain evidence="1 2">SBC82</strain>
    </source>
</reference>
<evidence type="ECO:0000313" key="1">
    <source>
        <dbReference type="EMBL" id="AXC15496.1"/>
    </source>
</evidence>
<proteinExistence type="predicted"/>
<dbReference type="EMBL" id="CP030840">
    <property type="protein sequence ID" value="AXC15496.1"/>
    <property type="molecule type" value="Genomic_DNA"/>
</dbReference>
<gene>
    <name evidence="1" type="ORF">ACPOL_6255</name>
</gene>
<dbReference type="Proteomes" id="UP000253606">
    <property type="component" value="Chromosome"/>
</dbReference>
<dbReference type="KEGG" id="abas:ACPOL_6255"/>
<evidence type="ECO:0000313" key="2">
    <source>
        <dbReference type="Proteomes" id="UP000253606"/>
    </source>
</evidence>
<dbReference type="AlphaFoldDB" id="A0A2Z5GA83"/>
<organism evidence="1 2">
    <name type="scientific">Acidisarcina polymorpha</name>
    <dbReference type="NCBI Taxonomy" id="2211140"/>
    <lineage>
        <taxon>Bacteria</taxon>
        <taxon>Pseudomonadati</taxon>
        <taxon>Acidobacteriota</taxon>
        <taxon>Terriglobia</taxon>
        <taxon>Terriglobales</taxon>
        <taxon>Acidobacteriaceae</taxon>
        <taxon>Acidisarcina</taxon>
    </lineage>
</organism>
<name>A0A2Z5GA83_9BACT</name>
<protein>
    <submittedName>
        <fullName evidence="1">Uncharacterized protein</fullName>
    </submittedName>
</protein>
<keyword evidence="2" id="KW-1185">Reference proteome</keyword>